<evidence type="ECO:0000256" key="1">
    <source>
        <dbReference type="SAM" id="MobiDB-lite"/>
    </source>
</evidence>
<comment type="caution">
    <text evidence="3">The sequence shown here is derived from an EMBL/GenBank/DDBJ whole genome shotgun (WGS) entry which is preliminary data.</text>
</comment>
<feature type="domain" description="A-factor biosynthesis hotdog" evidence="2">
    <location>
        <begin position="93"/>
        <end position="217"/>
    </location>
</feature>
<keyword evidence="4" id="KW-1185">Reference proteome</keyword>
<gene>
    <name evidence="3" type="ORF">D7231_16070</name>
</gene>
<feature type="compositionally biased region" description="Polar residues" evidence="1">
    <location>
        <begin position="396"/>
        <end position="405"/>
    </location>
</feature>
<feature type="compositionally biased region" description="Low complexity" evidence="1">
    <location>
        <begin position="376"/>
        <end position="386"/>
    </location>
</feature>
<dbReference type="InterPro" id="IPR047757">
    <property type="entry name" value="AfsA-like"/>
</dbReference>
<dbReference type="InterPro" id="IPR005509">
    <property type="entry name" value="AfsA_hotdog_dom"/>
</dbReference>
<feature type="region of interest" description="Disordered" evidence="1">
    <location>
        <begin position="55"/>
        <end position="86"/>
    </location>
</feature>
<evidence type="ECO:0000313" key="4">
    <source>
        <dbReference type="Proteomes" id="UP000270343"/>
    </source>
</evidence>
<dbReference type="Proteomes" id="UP000270343">
    <property type="component" value="Unassembled WGS sequence"/>
</dbReference>
<name>A0A3B0BI10_9ACTN</name>
<feature type="region of interest" description="Disordered" evidence="1">
    <location>
        <begin position="376"/>
        <end position="405"/>
    </location>
</feature>
<dbReference type="EMBL" id="RBAM01000006">
    <property type="protein sequence ID" value="RKN71526.1"/>
    <property type="molecule type" value="Genomic_DNA"/>
</dbReference>
<protein>
    <recommendedName>
        <fullName evidence="2">A-factor biosynthesis hotdog domain-containing protein</fullName>
    </recommendedName>
</protein>
<dbReference type="GO" id="GO:0016740">
    <property type="term" value="F:transferase activity"/>
    <property type="evidence" value="ECO:0007669"/>
    <property type="project" value="InterPro"/>
</dbReference>
<organism evidence="3 4">
    <name type="scientific">Streptomyces klenkii</name>
    <dbReference type="NCBI Taxonomy" id="1420899"/>
    <lineage>
        <taxon>Bacteria</taxon>
        <taxon>Bacillati</taxon>
        <taxon>Actinomycetota</taxon>
        <taxon>Actinomycetes</taxon>
        <taxon>Kitasatosporales</taxon>
        <taxon>Streptomycetaceae</taxon>
        <taxon>Streptomyces</taxon>
    </lineage>
</organism>
<proteinExistence type="predicted"/>
<sequence length="405" mass="42432">MSQILLRPALNAAHGIPRQSADHATECRLVRLEAGGTEASGGPQASTSDLSARTALPAHDGAGTGGGAGAGSSLGTEEGTGVGTPGGLAAKELVHLSFDDAVFLTRWEQLDPTHYSVTGSWPAHTTHHVPGHGTHYEPLTVAQTIRQAGLLLAHTAFEAPLSHATLLHTFSYTLNPGAALDTDRATPLHIDVTATPTTTRNKRVTALHIRMTISAAGPAADDGKVSGPVLVTGETTFEWIPPAVYRRLRGEYCQPPSALPPLTPHLPPAHVGRARPDEVLLSPTDEPRRWQLRHPFDNTVYYDHGVDHVPGLVLIEAANQAAFTGTAPTAAGSAAGSCACDPAAGSGYRPQPATTHTTFHRYAEFDAPIAITTERQTTSSTTTRTTVGHQNGEPVFTTTHTGPAA</sequence>
<reference evidence="3 4" key="1">
    <citation type="journal article" date="2015" name="Antonie Van Leeuwenhoek">
        <title>Streptomyces klenkii sp. nov., isolated from deep marine sediment.</title>
        <authorList>
            <person name="Veyisoglu A."/>
            <person name="Sahin N."/>
        </authorList>
    </citation>
    <scope>NUCLEOTIDE SEQUENCE [LARGE SCALE GENOMIC DNA]</scope>
    <source>
        <strain evidence="3 4">KCTC 29202</strain>
    </source>
</reference>
<dbReference type="OrthoDB" id="7838374at2"/>
<feature type="domain" description="A-factor biosynthesis hotdog" evidence="2">
    <location>
        <begin position="271"/>
        <end position="328"/>
    </location>
</feature>
<accession>A0A3B0BI10</accession>
<dbReference type="AlphaFoldDB" id="A0A3B0BI10"/>
<evidence type="ECO:0000313" key="3">
    <source>
        <dbReference type="EMBL" id="RKN71526.1"/>
    </source>
</evidence>
<dbReference type="Pfam" id="PF03756">
    <property type="entry name" value="AfsA"/>
    <property type="match status" value="2"/>
</dbReference>
<feature type="compositionally biased region" description="Gly residues" evidence="1">
    <location>
        <begin position="62"/>
        <end position="86"/>
    </location>
</feature>
<dbReference type="NCBIfam" id="NF041195">
    <property type="entry name" value="ScbA_BarX_GamBu"/>
    <property type="match status" value="1"/>
</dbReference>
<evidence type="ECO:0000259" key="2">
    <source>
        <dbReference type="Pfam" id="PF03756"/>
    </source>
</evidence>
<dbReference type="RefSeq" id="WP_120756139.1">
    <property type="nucleotide sequence ID" value="NZ_RBAM01000006.1"/>
</dbReference>